<dbReference type="PROSITE" id="PS50893">
    <property type="entry name" value="ABC_TRANSPORTER_2"/>
    <property type="match status" value="1"/>
</dbReference>
<keyword evidence="9 12" id="KW-1133">Transmembrane helix</keyword>
<dbReference type="InterPro" id="IPR003593">
    <property type="entry name" value="AAA+_ATPase"/>
</dbReference>
<dbReference type="PROSITE" id="PS50929">
    <property type="entry name" value="ABC_TM1F"/>
    <property type="match status" value="2"/>
</dbReference>
<dbReference type="CDD" id="cd03250">
    <property type="entry name" value="ABCC_MRP_domain1"/>
    <property type="match status" value="1"/>
</dbReference>
<feature type="region of interest" description="Disordered" evidence="11">
    <location>
        <begin position="1062"/>
        <end position="1083"/>
    </location>
</feature>
<evidence type="ECO:0000313" key="15">
    <source>
        <dbReference type="EMBL" id="KAF6001005.1"/>
    </source>
</evidence>
<dbReference type="Pfam" id="PF00664">
    <property type="entry name" value="ABC_membrane"/>
    <property type="match status" value="2"/>
</dbReference>
<dbReference type="GO" id="GO:0016887">
    <property type="term" value="F:ATP hydrolysis activity"/>
    <property type="evidence" value="ECO:0007669"/>
    <property type="project" value="InterPro"/>
</dbReference>
<dbReference type="GO" id="GO:0140359">
    <property type="term" value="F:ABC-type transporter activity"/>
    <property type="evidence" value="ECO:0007669"/>
    <property type="project" value="InterPro"/>
</dbReference>
<feature type="compositionally biased region" description="Polar residues" evidence="11">
    <location>
        <begin position="617"/>
        <end position="635"/>
    </location>
</feature>
<evidence type="ECO:0000256" key="3">
    <source>
        <dbReference type="ARBA" id="ARBA00022448"/>
    </source>
</evidence>
<dbReference type="Proteomes" id="UP000530660">
    <property type="component" value="Unassembled WGS sequence"/>
</dbReference>
<dbReference type="InterPro" id="IPR017871">
    <property type="entry name" value="ABC_transporter-like_CS"/>
</dbReference>
<feature type="transmembrane region" description="Helical" evidence="12">
    <location>
        <begin position="1433"/>
        <end position="1453"/>
    </location>
</feature>
<dbReference type="InterPro" id="IPR036640">
    <property type="entry name" value="ABC1_TM_sf"/>
</dbReference>
<dbReference type="OrthoDB" id="6500128at2759"/>
<evidence type="ECO:0000256" key="12">
    <source>
        <dbReference type="SAM" id="Phobius"/>
    </source>
</evidence>
<feature type="transmembrane region" description="Helical" evidence="12">
    <location>
        <begin position="445"/>
        <end position="467"/>
    </location>
</feature>
<feature type="transmembrane region" description="Helical" evidence="12">
    <location>
        <begin position="1522"/>
        <end position="1540"/>
    </location>
</feature>
<feature type="domain" description="ABC transmembrane type-1" evidence="14">
    <location>
        <begin position="220"/>
        <end position="503"/>
    </location>
</feature>
<evidence type="ECO:0000256" key="2">
    <source>
        <dbReference type="ARBA" id="ARBA00014334"/>
    </source>
</evidence>
<evidence type="ECO:0000259" key="13">
    <source>
        <dbReference type="PROSITE" id="PS50893"/>
    </source>
</evidence>
<dbReference type="CDD" id="cd18579">
    <property type="entry name" value="ABC_6TM_ABCC_D1"/>
    <property type="match status" value="1"/>
</dbReference>
<dbReference type="PROSITE" id="PS00211">
    <property type="entry name" value="ABC_TRANSPORTER_1"/>
    <property type="match status" value="1"/>
</dbReference>
<dbReference type="SMART" id="SM00382">
    <property type="entry name" value="AAA"/>
    <property type="match status" value="1"/>
</dbReference>
<dbReference type="InterPro" id="IPR044746">
    <property type="entry name" value="ABCC_6TM_D1"/>
</dbReference>
<keyword evidence="8 15" id="KW-0067">ATP-binding</keyword>
<evidence type="ECO:0000256" key="1">
    <source>
        <dbReference type="ARBA" id="ARBA00004128"/>
    </source>
</evidence>
<feature type="region of interest" description="Disordered" evidence="11">
    <location>
        <begin position="1681"/>
        <end position="1706"/>
    </location>
</feature>
<evidence type="ECO:0000256" key="4">
    <source>
        <dbReference type="ARBA" id="ARBA00022554"/>
    </source>
</evidence>
<dbReference type="EMBL" id="VWRR01000016">
    <property type="protein sequence ID" value="KAF6001005.1"/>
    <property type="molecule type" value="Genomic_DNA"/>
</dbReference>
<protein>
    <recommendedName>
        <fullName evidence="2">Probable ATP-dependent transporter ycf16</fullName>
    </recommendedName>
</protein>
<feature type="compositionally biased region" description="Polar residues" evidence="11">
    <location>
        <begin position="1107"/>
        <end position="1116"/>
    </location>
</feature>
<gene>
    <name evidence="15" type="primary">ABCC8</name>
    <name evidence="15" type="ORF">F1559_001023</name>
</gene>
<feature type="transmembrane region" description="Helical" evidence="12">
    <location>
        <begin position="353"/>
        <end position="378"/>
    </location>
</feature>
<feature type="transmembrane region" description="Helical" evidence="12">
    <location>
        <begin position="1546"/>
        <end position="1567"/>
    </location>
</feature>
<dbReference type="PANTHER" id="PTHR24223:SF443">
    <property type="entry name" value="MULTIDRUG-RESISTANCE LIKE PROTEIN 1, ISOFORM I"/>
    <property type="match status" value="1"/>
</dbReference>
<feature type="domain" description="ABC transporter" evidence="13">
    <location>
        <begin position="788"/>
        <end position="1038"/>
    </location>
</feature>
<feature type="region of interest" description="Disordered" evidence="11">
    <location>
        <begin position="1107"/>
        <end position="1175"/>
    </location>
</feature>
<proteinExistence type="predicted"/>
<feature type="compositionally biased region" description="Polar residues" evidence="11">
    <location>
        <begin position="648"/>
        <end position="670"/>
    </location>
</feature>
<accession>A0A7J7ID34</accession>
<keyword evidence="4" id="KW-0926">Vacuole</keyword>
<evidence type="ECO:0000256" key="10">
    <source>
        <dbReference type="ARBA" id="ARBA00023136"/>
    </source>
</evidence>
<feature type="region of interest" description="Disordered" evidence="11">
    <location>
        <begin position="617"/>
        <end position="670"/>
    </location>
</feature>
<feature type="compositionally biased region" description="Polar residues" evidence="11">
    <location>
        <begin position="34"/>
        <end position="55"/>
    </location>
</feature>
<keyword evidence="10 12" id="KW-0472">Membrane</keyword>
<dbReference type="InterPro" id="IPR011527">
    <property type="entry name" value="ABC1_TM_dom"/>
</dbReference>
<dbReference type="GO" id="GO:0000323">
    <property type="term" value="C:lytic vacuole"/>
    <property type="evidence" value="ECO:0007669"/>
    <property type="project" value="UniProtKB-ARBA"/>
</dbReference>
<dbReference type="GO" id="GO:0005524">
    <property type="term" value="F:ATP binding"/>
    <property type="evidence" value="ECO:0007669"/>
    <property type="project" value="UniProtKB-KW"/>
</dbReference>
<feature type="compositionally biased region" description="Polar residues" evidence="11">
    <location>
        <begin position="1125"/>
        <end position="1135"/>
    </location>
</feature>
<name>A0A7J7ID34_9RHOD</name>
<dbReference type="InterPro" id="IPR050173">
    <property type="entry name" value="ABC_transporter_C-like"/>
</dbReference>
<comment type="caution">
    <text evidence="15">The sequence shown here is derived from an EMBL/GenBank/DDBJ whole genome shotgun (WGS) entry which is preliminary data.</text>
</comment>
<sequence length="1706" mass="187361">MVTKPAADSKSSLVSPEQHEEQFRLFEEENDYEWSSGSFSNVPSKPTTGQQNKVLSQVRCPESEASLFSRVTFKWLSDLLELGRTKPLELEDLWALPSIDDPSRLSARFCTAWNRRCSRRKQPSQSEAGTRPERGLAASLAKLIFSRGYPEVPTRDVDEEQMNMQALVPEVQHNSDQSSASSVTLAQSDGRTAVDGPGLGSLAFALVDAFGLRCLGSAPLKLCYDLLNFVGPVALERMLRFLDRDASQQATSGLGEGFIYALALFLAPVFQSVCLHQYFHLNYRAGLQARAALMAAIYEKTLRLTVSSRNQHSSGEIVNLLAVDTQRATVDLTPYLHILWSGPLQIMIAMVCLYRVVGMAAFAGFMLMAALIPVNAWLARRIGKRSRELMERKDERIRLLDEVLAGVRQIKIMGWEQAFFQRIQEARRREASVLRHKQLLEAFSNFSWSAAPVATALVTFGVMGLGAQAQRLTPATAFSALTLFNILRFPLSVFPDVISSLVDARVSLRRIQAFLCHHEVPRKSSRSLIAGTSTDVAANVGLDTVGLMRALEPEWTPVDDMSASTRATVRNQVSPVDAQIITSSDDQAAESRVDFIPEAKDAREVRCCPPVQMNSAVSTSPSLLVPDSDSNQHSGNAARASRTEQAKPSDSALPSKTNLPESQAHETPSQATDVVISIRHMSYAFEPIDWKQSMAANASTRLNSSNSLDESHRWPSGAMAAVPSTHPAVYAVNPNSQGHSVVSPAPAGERSGHVAIPLVTGQAERDMTIVPLPEQPPLEAASYTLVRDGEQGLWEKSASSAASPCILHDITLQIRRGQLVIVSGEVGSGKSSLLQALLGEMYAIPSVMYAEPVHTTSATRTENKEPNEFCHHLVRAGIIGYCPQEPYIINASLRDNILFHSPMNETRYREVLEATALVDDLAQMADGDLTEIGSKGINLSGGQKARVALARALYSQAELLLLDDPLSAVDASVGRILFEKAICGPLSRGRTRVLVTHHSQWRVRADLTFELESGRIRSIRSQTRPLAIPNADPERYALAHALDASMTSASNGIALSIEAGQRCHRDKSDPFTTEMGEFDEQSGHEHLSFVSWNETKDGFQAQDIQPQGLHQGQGVNPPSLLGVAPTQNSQATSMRSIPKAVSKEPTVPSKSSRFLSTADTREESEPKSGGRVHLPSRLVVREHRETGSVKRSVYRAYFAAAGRVLLSATLITAILAQVFRIATDSWLGVWSDASQRALQQTPGRLASLLKTRPGRFAASFEPQTDTAWTLTTRPSVVVARLQTSEEDKDNFGRMPYQTKGSGVGEHHWTWRAFDSQARSEEQQRPTTSSSMHFYLLIYALLNASTLLMLLLRAILAALSTLSAAVSIHTRLLRLVLRAPTAFFDATPVGRILNRFSKDQDALDEDLPYALLSFLNCILQVLGVVWVTSTVTPIMLLVLLPIGFLYYRLARYYLCSSRELKRLEAMSKSPLLARMGETAAGIPVIRAFDITNEHIRTFLVSIADHMRPYLYSVACNRWLSFRLELFSAVTVFATALAALLFRRSISAAAAGLSITYSLMVTQTLSWLIRMTTEVENGMSAVERMLWEIPSEAPEFNPGSVPDNWPSRGQVVFRDVWMRYRPELAPTLMGVSFTIEPGQRVGLVGRTGAGKSSIAKALFRTVGDPLDAGSIYVDGINIGQGWGRSASRASSDGRPGQYPLYGHHSRQS</sequence>
<keyword evidence="3" id="KW-0813">Transport</keyword>
<dbReference type="Gene3D" id="3.40.50.300">
    <property type="entry name" value="P-loop containing nucleotide triphosphate hydrolases"/>
    <property type="match status" value="2"/>
</dbReference>
<feature type="compositionally biased region" description="Polar residues" evidence="11">
    <location>
        <begin position="1148"/>
        <end position="1158"/>
    </location>
</feature>
<dbReference type="SUPFAM" id="SSF52540">
    <property type="entry name" value="P-loop containing nucleoside triphosphate hydrolases"/>
    <property type="match status" value="2"/>
</dbReference>
<dbReference type="InterPro" id="IPR027417">
    <property type="entry name" value="P-loop_NTPase"/>
</dbReference>
<dbReference type="Pfam" id="PF00005">
    <property type="entry name" value="ABC_tran"/>
    <property type="match status" value="2"/>
</dbReference>
<keyword evidence="16" id="KW-1185">Reference proteome</keyword>
<dbReference type="SUPFAM" id="SSF90123">
    <property type="entry name" value="ABC transporter transmembrane region"/>
    <property type="match status" value="2"/>
</dbReference>
<dbReference type="GO" id="GO:0005774">
    <property type="term" value="C:vacuolar membrane"/>
    <property type="evidence" value="ECO:0007669"/>
    <property type="project" value="UniProtKB-SubCell"/>
</dbReference>
<dbReference type="InterPro" id="IPR044726">
    <property type="entry name" value="ABCC_6TM_D2"/>
</dbReference>
<evidence type="ECO:0000256" key="6">
    <source>
        <dbReference type="ARBA" id="ARBA00022737"/>
    </source>
</evidence>
<organism evidence="15 16">
    <name type="scientific">Cyanidiococcus yangmingshanensis</name>
    <dbReference type="NCBI Taxonomy" id="2690220"/>
    <lineage>
        <taxon>Eukaryota</taxon>
        <taxon>Rhodophyta</taxon>
        <taxon>Bangiophyceae</taxon>
        <taxon>Cyanidiales</taxon>
        <taxon>Cyanidiaceae</taxon>
        <taxon>Cyanidiococcus</taxon>
    </lineage>
</organism>
<keyword evidence="7" id="KW-0547">Nucleotide-binding</keyword>
<dbReference type="FunFam" id="1.20.1560.10:FF:000020">
    <property type="entry name" value="ABC metal ion transporter"/>
    <property type="match status" value="1"/>
</dbReference>
<dbReference type="Gene3D" id="1.20.1560.10">
    <property type="entry name" value="ABC transporter type 1, transmembrane domain"/>
    <property type="match status" value="2"/>
</dbReference>
<feature type="region of interest" description="Disordered" evidence="11">
    <location>
        <begin position="34"/>
        <end position="56"/>
    </location>
</feature>
<reference evidence="15 16" key="1">
    <citation type="journal article" date="2020" name="J. Phycol.">
        <title>Comparative genome analysis reveals Cyanidiococcus gen. nov., a new extremophilic red algal genus sister to Cyanidioschyzon (Cyanidioschyzonaceae, Rhodophyta).</title>
        <authorList>
            <person name="Liu S.-L."/>
            <person name="Chiang Y.-R."/>
            <person name="Yoon H.S."/>
            <person name="Fu H.-Y."/>
        </authorList>
    </citation>
    <scope>NUCLEOTIDE SEQUENCE [LARGE SCALE GENOMIC DNA]</scope>
    <source>
        <strain evidence="15 16">THAL066</strain>
    </source>
</reference>
<dbReference type="CDD" id="cd18580">
    <property type="entry name" value="ABC_6TM_ABCC_D2"/>
    <property type="match status" value="1"/>
</dbReference>
<evidence type="ECO:0000313" key="16">
    <source>
        <dbReference type="Proteomes" id="UP000530660"/>
    </source>
</evidence>
<evidence type="ECO:0000256" key="8">
    <source>
        <dbReference type="ARBA" id="ARBA00022840"/>
    </source>
</evidence>
<evidence type="ECO:0000256" key="7">
    <source>
        <dbReference type="ARBA" id="ARBA00022741"/>
    </source>
</evidence>
<dbReference type="InterPro" id="IPR003439">
    <property type="entry name" value="ABC_transporter-like_ATP-bd"/>
</dbReference>
<evidence type="ECO:0000256" key="11">
    <source>
        <dbReference type="SAM" id="MobiDB-lite"/>
    </source>
</evidence>
<keyword evidence="6" id="KW-0677">Repeat</keyword>
<comment type="subcellular location">
    <subcellularLocation>
        <location evidence="1">Vacuole membrane</location>
        <topology evidence="1">Multi-pass membrane protein</topology>
    </subcellularLocation>
</comment>
<evidence type="ECO:0000256" key="5">
    <source>
        <dbReference type="ARBA" id="ARBA00022692"/>
    </source>
</evidence>
<feature type="compositionally biased region" description="Basic and acidic residues" evidence="11">
    <location>
        <begin position="1159"/>
        <end position="1168"/>
    </location>
</feature>
<dbReference type="PANTHER" id="PTHR24223">
    <property type="entry name" value="ATP-BINDING CASSETTE SUB-FAMILY C"/>
    <property type="match status" value="1"/>
</dbReference>
<feature type="domain" description="ABC transmembrane type-1" evidence="14">
    <location>
        <begin position="1325"/>
        <end position="1575"/>
    </location>
</feature>
<evidence type="ECO:0000259" key="14">
    <source>
        <dbReference type="PROSITE" id="PS50929"/>
    </source>
</evidence>
<feature type="transmembrane region" description="Helical" evidence="12">
    <location>
        <begin position="1331"/>
        <end position="1351"/>
    </location>
</feature>
<evidence type="ECO:0000256" key="9">
    <source>
        <dbReference type="ARBA" id="ARBA00022989"/>
    </source>
</evidence>
<keyword evidence="5 12" id="KW-0812">Transmembrane</keyword>